<dbReference type="AlphaFoldDB" id="X6LP68"/>
<dbReference type="EMBL" id="ASPP01035571">
    <property type="protein sequence ID" value="ETO02530.1"/>
    <property type="molecule type" value="Genomic_DNA"/>
</dbReference>
<evidence type="ECO:0000313" key="3">
    <source>
        <dbReference type="EMBL" id="ETO02530.1"/>
    </source>
</evidence>
<keyword evidence="4" id="KW-1185">Reference proteome</keyword>
<gene>
    <name evidence="3" type="ORF">RFI_34903</name>
</gene>
<reference evidence="3 4" key="1">
    <citation type="journal article" date="2013" name="Curr. Biol.">
        <title>The Genome of the Foraminiferan Reticulomyxa filosa.</title>
        <authorList>
            <person name="Glockner G."/>
            <person name="Hulsmann N."/>
            <person name="Schleicher M."/>
            <person name="Noegel A.A."/>
            <person name="Eichinger L."/>
            <person name="Gallinger C."/>
            <person name="Pawlowski J."/>
            <person name="Sierra R."/>
            <person name="Euteneuer U."/>
            <person name="Pillet L."/>
            <person name="Moustafa A."/>
            <person name="Platzer M."/>
            <person name="Groth M."/>
            <person name="Szafranski K."/>
            <person name="Schliwa M."/>
        </authorList>
    </citation>
    <scope>NUCLEOTIDE SEQUENCE [LARGE SCALE GENOMIC DNA]</scope>
</reference>
<proteinExistence type="predicted"/>
<evidence type="ECO:0000256" key="2">
    <source>
        <dbReference type="SAM" id="MobiDB-lite"/>
    </source>
</evidence>
<feature type="non-terminal residue" evidence="3">
    <location>
        <position position="255"/>
    </location>
</feature>
<protein>
    <recommendedName>
        <fullName evidence="5">CUE domain-containing protein</fullName>
    </recommendedName>
</protein>
<evidence type="ECO:0000313" key="4">
    <source>
        <dbReference type="Proteomes" id="UP000023152"/>
    </source>
</evidence>
<accession>X6LP68</accession>
<feature type="region of interest" description="Disordered" evidence="2">
    <location>
        <begin position="84"/>
        <end position="108"/>
    </location>
</feature>
<dbReference type="Proteomes" id="UP000023152">
    <property type="component" value="Unassembled WGS sequence"/>
</dbReference>
<keyword evidence="1" id="KW-0175">Coiled coil</keyword>
<comment type="caution">
    <text evidence="3">The sequence shown here is derived from an EMBL/GenBank/DDBJ whole genome shotgun (WGS) entry which is preliminary data.</text>
</comment>
<feature type="coiled-coil region" evidence="1">
    <location>
        <begin position="212"/>
        <end position="243"/>
    </location>
</feature>
<dbReference type="CDD" id="cd14279">
    <property type="entry name" value="CUE"/>
    <property type="match status" value="1"/>
</dbReference>
<sequence length="255" mass="29143">MKWFKIEDMHNCFLAQKIKCGGGMQENNNQGERKYAKEIKTLIQLFGDSINKEDLQREIIRYNGNIELTIKDLVQRSIEKEDQLEVESKKQEQGNAMDESNSNGKSVQKEMEKTEIGETKPGINLQGYCNNETCLVSKAKLSVWINIGFGDITIFSNSTSFSCPDCKKSTVNLIVRALFYNSEHSICASGDSMPVNDNNYQCSYAIKPGLSYELKANKIRQHAKNIEDLRERSERAMNDVEIRNLVTELQKYEIT</sequence>
<evidence type="ECO:0000256" key="1">
    <source>
        <dbReference type="SAM" id="Coils"/>
    </source>
</evidence>
<evidence type="ECO:0008006" key="5">
    <source>
        <dbReference type="Google" id="ProtNLM"/>
    </source>
</evidence>
<organism evidence="3 4">
    <name type="scientific">Reticulomyxa filosa</name>
    <dbReference type="NCBI Taxonomy" id="46433"/>
    <lineage>
        <taxon>Eukaryota</taxon>
        <taxon>Sar</taxon>
        <taxon>Rhizaria</taxon>
        <taxon>Retaria</taxon>
        <taxon>Foraminifera</taxon>
        <taxon>Monothalamids</taxon>
        <taxon>Reticulomyxidae</taxon>
        <taxon>Reticulomyxa</taxon>
    </lineage>
</organism>
<name>X6LP68_RETFI</name>